<keyword evidence="6" id="KW-0256">Endoplasmic reticulum</keyword>
<keyword evidence="7" id="KW-0072">Autophagy</keyword>
<feature type="compositionally biased region" description="Low complexity" evidence="12">
    <location>
        <begin position="1873"/>
        <end position="1891"/>
    </location>
</feature>
<sequence>MQFFKQLTDPALKRLYKFVLKRMIGRFLAADELDLDQLDVHLRSGRLELCDLLLNADVLNVELCEAQKLPFKVKKGYLGSVRVAISYANIMSESCLVEIDDIEIVLVPLDKDEMQQFRRSETTAKDEAQEEQKDSGQKKKSMMHEPVDEISQEGLDFVASWIEQVTSKIKVTLSNICLRLETGETHNGRDVALLCKLEWAQFMDESALELQSVYGRSSVDQSAGPQTTDGGMQSFMAASTLFGISQKGIKFRGISMDLHLSSEEENGEEHWNERRRTEYSDMVLHPFLASDPSNQCYIQVKLSHYEALETPAMDADVFFRSIRIVLQPQYFPELGKIVDAFSTDPTKLHTHHSEDRYASAAMFQSICDDQPGWMTGSEDGEVDGMGGALNLSFKEFQRIEHLLLQYRQTQDELQFARRSRSSSEAKMVPAEGNIPFKTQKLSVADSVESIGLSDVENEEDGFFECDSGIASSFAPGASFESMSAMDQSMYASARYGFDDGEKCDDRSHLSWSTTAAQDRAARRVQSRIKIHLLECECVFLYDDLPDDGDEEDKVNGNALRKQDDEGLMTESCTLRAPVRPKKALPSVDGLERLELSFKDVIFSGLAYSRYSLLAFTIGKLTITEKTLPRMSVDTEEDEAAMLSACVLKCVDISPVSGRRANLSSNLSAQVRIDFESEDEMPAALASLGVHVNVQPVVVEWDMYLLDRAHRLLALLEDDTPVLKRKAALAVDSTNEVRELAKSIDMTTECMQVTLRFPMVNSDLIRFGPSSKRGLCEDRLLMTLEDVKVGSYSPRTKDGIDEAAEPGAPIPPVHRKGCALPWLSDFEVSFDNAKVSLLTPENGDQRSSCLEKFVLVTACSDVRSRDVCTLRLRLQAPSREEMEDAITSKQNLSQDSSQSPDAGSSNLTDDVSGDDNDGGRVGLNGWSLDAFGRTEFYESAAAAASLYSVKIGLPCANATFSKSSLDRLMVLFDALLMINPIDVDSYNHMLATAALKYRLMPSYMSVKLTLREGTVSICDYVTLPSSLFAHAPTPSGKNESEHKALDELKSDKVLFTYHFAFETLQVFQVSQWMGQLVSRVHVLAHNTTLLEEDGRTNAVVPIIYRTPFGVSKAPILFMGVDIADQTNEMREMKVELHLSHLSLRYDVRSKWLLQMLNMMLMEYPTPIIPLDSVSMSDEEGTKLSETIKGGGSYDAEPLAMATKTVFTNLFVNFYDVIVDYAPLTLTSRMILVLGKVNVSSNVVTGAVMQGYKISVGDLELFLTQARAGYDDIDDVLLGKDLFFRGSSKVSKKKSLKFADTYAGGGGGSLDAVYPSLLTFLEKFGFLQIVTMDFVDVFLRVQVPPSTLNVSSVSRGQREEKVSAPSVSPELSVELNLGTANVYACFDSFNTLIKLLSVWTDQLAIEQEPRDTTAYVGLDGVSDPSSVSVVTNITSAPANSLRPMSIPSSEFLGAQGVADISSTSSVRSERLSVGNKGDSSRGSINVLEQIDEDAFGGGKKIFLGKAVATDTEARLLRTRMDLIQKEKYRMVHGLDRDDQLSASELRLKHQQEERRKYSKPVRINELVIEDYYSEMRSFDGHESAGAFLMEPEPNSGRSPHGATPEDDPWFSPATGSSLNASMQMGSSHEREKVLYNEHNARWLARDATTGIVGEDESASTGEASGGNFSLFEPVEEKPPVPFPVQPMSSPASVEQANASYNDAYAFNDDNDGDDVDVNAAFPAASKNWWGMQNGLDEVELSDLQTEGTASSFSHQMDLLESKSMARQSSGEVDGEEVHGANSNDIFPNGMSMSIVDVGEDEGKEIELEFALDSDLQSRFNRLLDMESNSGHEVHDMDGDYGESDTDEIACRQQSREEQRRNHSVTSSPRAVPKRPASFSSTSSHAGAPSSSFGMPTVSPSDEPTARWFYDDLWSDDGGPRVTGLPSRIYPHHVEIPIGGSATSLSFGEKECEAAIRSITRENAVRKVVAPPPIVIQHVLLRNFNICMRFFGGHDWTRDTSEAVRLHPPKDTDMPTEDMQQPDSATTKKEKLLDVLYDNYVPSDGGDLFGNDSTSPLFTSAKSAPAASFMKRDPATRTMRAASIDSTPASRKRSLKKSGRKTEEMLELVATRIQLRLDIFDNAKAQSLASHMVLALGDVELLDYISTSQIRKIMCYWKSEATHPRESGSSMARLQLTTVRPGANLCEEHRLKARLLPLRINLDQEVVKFLRQFVPLEDPPATKMRSTMYQIDDTDDVESAMHEGGMEMKPIGETIPAVEADVSLGAWFFQSIDIKPCKIKIDYRPNHVDYAALRAGDYLEVINLFVLEDMELVLRRVQMSGLDGWAALSESVLLSWVQDISRHQIHKCVASVSMPPLRPFVNIGAGAANLILLPMEHYGRDRRLVRGIKKGASSFLKSVTIETLNTASKMAQGTQALLEHADDVVSSSSALRRKRLKYRQAGSRIARNSRRMGGGGIRNAQDTGGGIGGRQYLTQQPATAAEGFGQAYDSLAREFHVAAKTIVAVPLVEYKKTGSQGYVRSVIRAVPVAVLRPMIGASEAVAKALIGVRNAVDPELKEDIENKFKDFRTS</sequence>
<dbReference type="EMBL" id="QKXF01000022">
    <property type="protein sequence ID" value="RQM18736.1"/>
    <property type="molecule type" value="Genomic_DNA"/>
</dbReference>
<comment type="catalytic activity">
    <reaction evidence="10">
        <text>a 1,2-diacyl-sn-glycero-3-phospho-L-serine(in) = a 1,2-diacyl-sn-glycero-3-phospho-L-serine(out)</text>
        <dbReference type="Rhea" id="RHEA:38663"/>
        <dbReference type="ChEBI" id="CHEBI:57262"/>
    </reaction>
</comment>
<evidence type="ECO:0000256" key="4">
    <source>
        <dbReference type="ARBA" id="ARBA00018070"/>
    </source>
</evidence>
<accession>A0A3R7Y117</accession>
<evidence type="ECO:0000256" key="11">
    <source>
        <dbReference type="ARBA" id="ARBA00024615"/>
    </source>
</evidence>
<keyword evidence="8" id="KW-0445">Lipid transport</keyword>
<evidence type="ECO:0000313" key="13">
    <source>
        <dbReference type="EMBL" id="RQM18736.1"/>
    </source>
</evidence>
<feature type="region of interest" description="Disordered" evidence="12">
    <location>
        <begin position="118"/>
        <end position="145"/>
    </location>
</feature>
<dbReference type="GO" id="GO:0032266">
    <property type="term" value="F:phosphatidylinositol-3-phosphate binding"/>
    <property type="evidence" value="ECO:0007669"/>
    <property type="project" value="TreeGrafter"/>
</dbReference>
<feature type="region of interest" description="Disordered" evidence="12">
    <location>
        <begin position="1653"/>
        <end position="1691"/>
    </location>
</feature>
<evidence type="ECO:0000256" key="1">
    <source>
        <dbReference type="ARBA" id="ARBA00004406"/>
    </source>
</evidence>
<dbReference type="Pfam" id="PF13329">
    <property type="entry name" value="ATG2_CAD"/>
    <property type="match status" value="2"/>
</dbReference>
<dbReference type="GO" id="GO:0000045">
    <property type="term" value="P:autophagosome assembly"/>
    <property type="evidence" value="ECO:0007669"/>
    <property type="project" value="TreeGrafter"/>
</dbReference>
<feature type="compositionally biased region" description="Polar residues" evidence="12">
    <location>
        <begin position="1611"/>
        <end position="1624"/>
    </location>
</feature>
<feature type="region of interest" description="Disordered" evidence="12">
    <location>
        <begin position="1827"/>
        <end position="1896"/>
    </location>
</feature>
<reference evidence="13 14" key="1">
    <citation type="submission" date="2018-06" db="EMBL/GenBank/DDBJ databases">
        <title>Comparative genomics of downy mildews reveals potential adaptations to biotrophy.</title>
        <authorList>
            <person name="Fletcher K."/>
            <person name="Klosterman S.J."/>
            <person name="Derevnina L."/>
            <person name="Martin F."/>
            <person name="Koike S."/>
            <person name="Reyes Chin-Wo S."/>
            <person name="Mou B."/>
            <person name="Michelmore R."/>
        </authorList>
    </citation>
    <scope>NUCLEOTIDE SEQUENCE [LARGE SCALE GENOMIC DNA]</scope>
    <source>
        <strain evidence="13 14">R13</strain>
    </source>
</reference>
<dbReference type="PANTHER" id="PTHR13190">
    <property type="entry name" value="AUTOPHAGY-RELATED 2, ISOFORM A"/>
    <property type="match status" value="1"/>
</dbReference>
<dbReference type="InterPro" id="IPR026849">
    <property type="entry name" value="ATG2"/>
</dbReference>
<feature type="compositionally biased region" description="Polar residues" evidence="12">
    <location>
        <begin position="886"/>
        <end position="908"/>
    </location>
</feature>
<evidence type="ECO:0000256" key="2">
    <source>
        <dbReference type="ARBA" id="ARBA00004623"/>
    </source>
</evidence>
<protein>
    <recommendedName>
        <fullName evidence="4">Autophagy-related protein 2</fullName>
    </recommendedName>
</protein>
<evidence type="ECO:0000313" key="14">
    <source>
        <dbReference type="Proteomes" id="UP000286097"/>
    </source>
</evidence>
<evidence type="ECO:0000256" key="12">
    <source>
        <dbReference type="SAM" id="MobiDB-lite"/>
    </source>
</evidence>
<evidence type="ECO:0000256" key="7">
    <source>
        <dbReference type="ARBA" id="ARBA00023006"/>
    </source>
</evidence>
<dbReference type="GO" id="GO:0000422">
    <property type="term" value="P:autophagy of mitochondrion"/>
    <property type="evidence" value="ECO:0007669"/>
    <property type="project" value="TreeGrafter"/>
</dbReference>
<evidence type="ECO:0000256" key="9">
    <source>
        <dbReference type="ARBA" id="ARBA00023136"/>
    </source>
</evidence>
<evidence type="ECO:0000256" key="3">
    <source>
        <dbReference type="ARBA" id="ARBA00009714"/>
    </source>
</evidence>
<evidence type="ECO:0000256" key="6">
    <source>
        <dbReference type="ARBA" id="ARBA00022824"/>
    </source>
</evidence>
<dbReference type="GO" id="GO:0061723">
    <property type="term" value="P:glycophagy"/>
    <property type="evidence" value="ECO:0007669"/>
    <property type="project" value="TreeGrafter"/>
</dbReference>
<comment type="catalytic activity">
    <reaction evidence="11">
        <text>a 1,2-diacyl-sn-glycero-3-phosphoethanolamine(in) = a 1,2-diacyl-sn-glycero-3-phosphoethanolamine(out)</text>
        <dbReference type="Rhea" id="RHEA:38895"/>
        <dbReference type="ChEBI" id="CHEBI:64612"/>
    </reaction>
</comment>
<comment type="similarity">
    <text evidence="3">Belongs to the ATG2 family.</text>
</comment>
<feature type="region of interest" description="Disordered" evidence="12">
    <location>
        <begin position="1761"/>
        <end position="1783"/>
    </location>
</feature>
<name>A0A3R7Y117_9STRA</name>
<feature type="region of interest" description="Disordered" evidence="12">
    <location>
        <begin position="2066"/>
        <end position="2096"/>
    </location>
</feature>
<dbReference type="GO" id="GO:0061709">
    <property type="term" value="P:reticulophagy"/>
    <property type="evidence" value="ECO:0007669"/>
    <property type="project" value="TreeGrafter"/>
</dbReference>
<dbReference type="GO" id="GO:0043495">
    <property type="term" value="F:protein-membrane adaptor activity"/>
    <property type="evidence" value="ECO:0007669"/>
    <property type="project" value="TreeGrafter"/>
</dbReference>
<dbReference type="GO" id="GO:0034045">
    <property type="term" value="C:phagophore assembly site membrane"/>
    <property type="evidence" value="ECO:0007669"/>
    <property type="project" value="UniProtKB-SubCell"/>
</dbReference>
<gene>
    <name evidence="13" type="ORF">DD237_000887</name>
</gene>
<dbReference type="Proteomes" id="UP000286097">
    <property type="component" value="Unassembled WGS sequence"/>
</dbReference>
<dbReference type="PANTHER" id="PTHR13190:SF1">
    <property type="entry name" value="AUTOPHAGY-RELATED 2, ISOFORM A"/>
    <property type="match status" value="1"/>
</dbReference>
<evidence type="ECO:0000256" key="10">
    <source>
        <dbReference type="ARBA" id="ARBA00024479"/>
    </source>
</evidence>
<dbReference type="GO" id="GO:0061908">
    <property type="term" value="C:phagophore"/>
    <property type="evidence" value="ECO:0007669"/>
    <property type="project" value="TreeGrafter"/>
</dbReference>
<feature type="region of interest" description="Disordered" evidence="12">
    <location>
        <begin position="2003"/>
        <end position="2023"/>
    </location>
</feature>
<keyword evidence="5" id="KW-0813">Transport</keyword>
<feature type="compositionally biased region" description="Basic residues" evidence="12">
    <location>
        <begin position="2087"/>
        <end position="2096"/>
    </location>
</feature>
<organism evidence="13 14">
    <name type="scientific">Peronospora effusa</name>
    <dbReference type="NCBI Taxonomy" id="542832"/>
    <lineage>
        <taxon>Eukaryota</taxon>
        <taxon>Sar</taxon>
        <taxon>Stramenopiles</taxon>
        <taxon>Oomycota</taxon>
        <taxon>Peronosporomycetes</taxon>
        <taxon>Peronosporales</taxon>
        <taxon>Peronosporaceae</taxon>
        <taxon>Peronospora</taxon>
    </lineage>
</organism>
<keyword evidence="9" id="KW-0472">Membrane</keyword>
<dbReference type="GO" id="GO:0005789">
    <property type="term" value="C:endoplasmic reticulum membrane"/>
    <property type="evidence" value="ECO:0007669"/>
    <property type="project" value="UniProtKB-SubCell"/>
</dbReference>
<feature type="region of interest" description="Disordered" evidence="12">
    <location>
        <begin position="1584"/>
        <end position="1628"/>
    </location>
</feature>
<feature type="region of interest" description="Disordered" evidence="12">
    <location>
        <begin position="878"/>
        <end position="914"/>
    </location>
</feature>
<dbReference type="VEuPathDB" id="FungiDB:DD237_000887"/>
<dbReference type="GO" id="GO:0034727">
    <property type="term" value="P:piecemeal microautophagy of the nucleus"/>
    <property type="evidence" value="ECO:0007669"/>
    <property type="project" value="TreeGrafter"/>
</dbReference>
<evidence type="ECO:0000256" key="5">
    <source>
        <dbReference type="ARBA" id="ARBA00022448"/>
    </source>
</evidence>
<comment type="subcellular location">
    <subcellularLocation>
        <location evidence="1">Endoplasmic reticulum membrane</location>
        <topology evidence="1">Peripheral membrane protein</topology>
    </subcellularLocation>
    <subcellularLocation>
        <location evidence="2">Preautophagosomal structure membrane</location>
        <topology evidence="2">Peripheral membrane protein</topology>
    </subcellularLocation>
</comment>
<dbReference type="GO" id="GO:0006869">
    <property type="term" value="P:lipid transport"/>
    <property type="evidence" value="ECO:0007669"/>
    <property type="project" value="UniProtKB-KW"/>
</dbReference>
<proteinExistence type="inferred from homology"/>
<feature type="compositionally biased region" description="Acidic residues" evidence="12">
    <location>
        <begin position="1836"/>
        <end position="1845"/>
    </location>
</feature>
<evidence type="ECO:0000256" key="8">
    <source>
        <dbReference type="ARBA" id="ARBA00023055"/>
    </source>
</evidence>
<comment type="caution">
    <text evidence="13">The sequence shown here is derived from an EMBL/GenBank/DDBJ whole genome shotgun (WGS) entry which is preliminary data.</text>
</comment>